<keyword evidence="3" id="KW-1185">Reference proteome</keyword>
<proteinExistence type="predicted"/>
<protein>
    <submittedName>
        <fullName evidence="2">Uncharacterized protein</fullName>
    </submittedName>
</protein>
<organism evidence="2 3">
    <name type="scientific">Fusarium sarcochroum</name>
    <dbReference type="NCBI Taxonomy" id="1208366"/>
    <lineage>
        <taxon>Eukaryota</taxon>
        <taxon>Fungi</taxon>
        <taxon>Dikarya</taxon>
        <taxon>Ascomycota</taxon>
        <taxon>Pezizomycotina</taxon>
        <taxon>Sordariomycetes</taxon>
        <taxon>Hypocreomycetidae</taxon>
        <taxon>Hypocreales</taxon>
        <taxon>Nectriaceae</taxon>
        <taxon>Fusarium</taxon>
        <taxon>Fusarium lateritium species complex</taxon>
    </lineage>
</organism>
<gene>
    <name evidence="2" type="ORF">FSARC_6261</name>
</gene>
<reference evidence="2" key="2">
    <citation type="submission" date="2020-05" db="EMBL/GenBank/DDBJ databases">
        <authorList>
            <person name="Kim H.-S."/>
            <person name="Proctor R.H."/>
            <person name="Brown D.W."/>
        </authorList>
    </citation>
    <scope>NUCLEOTIDE SEQUENCE</scope>
    <source>
        <strain evidence="2">NRRL 20472</strain>
    </source>
</reference>
<keyword evidence="1" id="KW-0732">Signal</keyword>
<feature type="chain" id="PRO_5034704864" evidence="1">
    <location>
        <begin position="20"/>
        <end position="80"/>
    </location>
</feature>
<sequence length="80" mass="8838">MQFSILVKILAMAELAVSAHVIGDKCNGNVGTVCDVIGNNICIYIGGKEGSQWRVFHACDQMRHCEKRKKHTAHCVPNNK</sequence>
<reference evidence="2" key="1">
    <citation type="journal article" date="2020" name="BMC Genomics">
        <title>Correction to: Identification and distribution of gene clusters required for synthesis of sphingolipid metabolism inhibitors in diverse species of the filamentous fungus Fusarium.</title>
        <authorList>
            <person name="Kim H.S."/>
            <person name="Lohmar J.M."/>
            <person name="Busman M."/>
            <person name="Brown D.W."/>
            <person name="Naumann T.A."/>
            <person name="Divon H.H."/>
            <person name="Lysoe E."/>
            <person name="Uhlig S."/>
            <person name="Proctor R.H."/>
        </authorList>
    </citation>
    <scope>NUCLEOTIDE SEQUENCE</scope>
    <source>
        <strain evidence="2">NRRL 20472</strain>
    </source>
</reference>
<name>A0A8H4TXK2_9HYPO</name>
<accession>A0A8H4TXK2</accession>
<dbReference type="EMBL" id="JABEXW010000312">
    <property type="protein sequence ID" value="KAF4966006.1"/>
    <property type="molecule type" value="Genomic_DNA"/>
</dbReference>
<evidence type="ECO:0000313" key="3">
    <source>
        <dbReference type="Proteomes" id="UP000622797"/>
    </source>
</evidence>
<evidence type="ECO:0000256" key="1">
    <source>
        <dbReference type="SAM" id="SignalP"/>
    </source>
</evidence>
<evidence type="ECO:0000313" key="2">
    <source>
        <dbReference type="EMBL" id="KAF4966006.1"/>
    </source>
</evidence>
<dbReference type="Proteomes" id="UP000622797">
    <property type="component" value="Unassembled WGS sequence"/>
</dbReference>
<comment type="caution">
    <text evidence="2">The sequence shown here is derived from an EMBL/GenBank/DDBJ whole genome shotgun (WGS) entry which is preliminary data.</text>
</comment>
<dbReference type="AlphaFoldDB" id="A0A8H4TXK2"/>
<feature type="signal peptide" evidence="1">
    <location>
        <begin position="1"/>
        <end position="19"/>
    </location>
</feature>